<dbReference type="KEGG" id="dwd:DSCW_54770"/>
<keyword evidence="1" id="KW-0812">Transmembrane</keyword>
<keyword evidence="1" id="KW-1133">Transmembrane helix</keyword>
<dbReference type="AlphaFoldDB" id="A0A5K7ZB93"/>
<protein>
    <submittedName>
        <fullName evidence="2">Uncharacterized protein</fullName>
    </submittedName>
</protein>
<reference evidence="2 3" key="1">
    <citation type="submission" date="2019-11" db="EMBL/GenBank/DDBJ databases">
        <title>Comparative genomics of hydrocarbon-degrading Desulfosarcina strains.</title>
        <authorList>
            <person name="Watanabe M."/>
            <person name="Kojima H."/>
            <person name="Fukui M."/>
        </authorList>
    </citation>
    <scope>NUCLEOTIDE SEQUENCE [LARGE SCALE GENOMIC DNA]</scope>
    <source>
        <strain evidence="2 3">PP31</strain>
    </source>
</reference>
<dbReference type="Pfam" id="PF20244">
    <property type="entry name" value="DUF6599"/>
    <property type="match status" value="1"/>
</dbReference>
<dbReference type="EMBL" id="AP021875">
    <property type="protein sequence ID" value="BBO78060.1"/>
    <property type="molecule type" value="Genomic_DNA"/>
</dbReference>
<feature type="transmembrane region" description="Helical" evidence="1">
    <location>
        <begin position="20"/>
        <end position="37"/>
    </location>
</feature>
<keyword evidence="1" id="KW-0472">Membrane</keyword>
<name>A0A5K7ZB93_9BACT</name>
<proteinExistence type="predicted"/>
<dbReference type="InterPro" id="IPR046534">
    <property type="entry name" value="DUF6599"/>
</dbReference>
<dbReference type="Proteomes" id="UP000427769">
    <property type="component" value="Chromosome"/>
</dbReference>
<organism evidence="2 3">
    <name type="scientific">Desulfosarcina widdelii</name>
    <dbReference type="NCBI Taxonomy" id="947919"/>
    <lineage>
        <taxon>Bacteria</taxon>
        <taxon>Pseudomonadati</taxon>
        <taxon>Thermodesulfobacteriota</taxon>
        <taxon>Desulfobacteria</taxon>
        <taxon>Desulfobacterales</taxon>
        <taxon>Desulfosarcinaceae</taxon>
        <taxon>Desulfosarcina</taxon>
    </lineage>
</organism>
<evidence type="ECO:0000313" key="3">
    <source>
        <dbReference type="Proteomes" id="UP000427769"/>
    </source>
</evidence>
<accession>A0A5K7ZB93</accession>
<keyword evidence="3" id="KW-1185">Reference proteome</keyword>
<sequence length="335" mass="36880">MIVFMETAVRKKTGKTETRLSVAVMAILVVVAAGVFVRQYRINPAVIALRPESHLHTLSSESDRPPLIDTAGLKMSPFSPPERFGPETLYEKINGRADLYLSSGFVSLETQRFAMDATAGTWVEVFVYDMGTQQNAFSVFSMQRREDAHPDDIAPNAYRTENALFLAHKKFYIELIGTDASLDLQAAMGELASKFLQERGGAAAEAPGADLFPKDDMRPGSLQLIAANAFGYEQLNRIYTEEYNLNGSRLTAFVSRRDDADAASALAREYQRTLISFGAVRIDEAIPLEGAVALQFFDTYEIVFSRGDCFAGIHEADSLEAAMVLAGRLAAHLKK</sequence>
<evidence type="ECO:0000313" key="2">
    <source>
        <dbReference type="EMBL" id="BBO78060.1"/>
    </source>
</evidence>
<gene>
    <name evidence="2" type="ORF">DSCW_54770</name>
</gene>
<evidence type="ECO:0000256" key="1">
    <source>
        <dbReference type="SAM" id="Phobius"/>
    </source>
</evidence>